<dbReference type="GO" id="GO:0005886">
    <property type="term" value="C:plasma membrane"/>
    <property type="evidence" value="ECO:0007669"/>
    <property type="project" value="TreeGrafter"/>
</dbReference>
<evidence type="ECO:0000313" key="12">
    <source>
        <dbReference type="EMBL" id="CAI5448747.1"/>
    </source>
</evidence>
<comment type="subcellular location">
    <subcellularLocation>
        <location evidence="1">Membrane</location>
        <topology evidence="1">Multi-pass membrane protein</topology>
    </subcellularLocation>
</comment>
<dbReference type="InterPro" id="IPR025749">
    <property type="entry name" value="Sphingomyelin_synth-like_dom"/>
</dbReference>
<feature type="transmembrane region" description="Helical" evidence="10">
    <location>
        <begin position="313"/>
        <end position="330"/>
    </location>
</feature>
<keyword evidence="8 10" id="KW-0472">Membrane</keyword>
<evidence type="ECO:0000256" key="10">
    <source>
        <dbReference type="SAM" id="Phobius"/>
    </source>
</evidence>
<keyword evidence="4 10" id="KW-0812">Transmembrane</keyword>
<sequence>MKVIVIDENEETSNGCRKTNNNNNISDNLMTNDVELTEIDDENRQFSGGEEVKKEDEESGEVRQTDCEEEGNPKKNENENEKSGGEKGEQNQAQTMDDDDVITIARTSRRICGSAASSSDSETADDAPLLPDDNGPTSSSSQAVRIDIPGGDKPASPHDRFPKRPWKALIAFITLFVSAALNTIVLSYVHEKYPINQPPLPDIVFDHFPYYREGLAICETLMIVSFSCVLALIAFHRHRWIVLRRLCTIGAILYFLRSITMIVTQVPVADPNWHCAPRLGGNGTAWQIIWRGVKMIVGVGLNVNGDNTLCGDYIYSGHTIVLVVSALFMSEYSPRRWWFLHISWWILAAVGVVFLVISHGHYTIDVILSYFICTRVFWIYHTMAAHPTLRSSLHNHHRKEFWFGAFKWLESDIQRPVPRRFDIPFPLNHIYNSVVQQRNRRNRIE</sequence>
<protein>
    <recommendedName>
        <fullName evidence="11">Sphingomyelin synthase-like domain-containing protein</fullName>
    </recommendedName>
</protein>
<feature type="transmembrane region" description="Helical" evidence="10">
    <location>
        <begin position="210"/>
        <end position="235"/>
    </location>
</feature>
<evidence type="ECO:0000256" key="5">
    <source>
        <dbReference type="ARBA" id="ARBA00022919"/>
    </source>
</evidence>
<evidence type="ECO:0000256" key="4">
    <source>
        <dbReference type="ARBA" id="ARBA00022692"/>
    </source>
</evidence>
<dbReference type="AlphaFoldDB" id="A0A9P1IRA7"/>
<dbReference type="Pfam" id="PF14360">
    <property type="entry name" value="PAP2_C"/>
    <property type="match status" value="1"/>
</dbReference>
<keyword evidence="13" id="KW-1185">Reference proteome</keyword>
<evidence type="ECO:0000256" key="7">
    <source>
        <dbReference type="ARBA" id="ARBA00023098"/>
    </source>
</evidence>
<dbReference type="GO" id="GO:0000139">
    <property type="term" value="C:Golgi membrane"/>
    <property type="evidence" value="ECO:0007669"/>
    <property type="project" value="TreeGrafter"/>
</dbReference>
<feature type="compositionally biased region" description="Basic and acidic residues" evidence="9">
    <location>
        <begin position="50"/>
        <end position="89"/>
    </location>
</feature>
<name>A0A9P1IRA7_9PELO</name>
<evidence type="ECO:0000256" key="2">
    <source>
        <dbReference type="ARBA" id="ARBA00005441"/>
    </source>
</evidence>
<keyword evidence="5" id="KW-0746">Sphingolipid metabolism</keyword>
<feature type="transmembrane region" description="Helical" evidence="10">
    <location>
        <begin position="362"/>
        <end position="380"/>
    </location>
</feature>
<comment type="caution">
    <text evidence="12">The sequence shown here is derived from an EMBL/GenBank/DDBJ whole genome shotgun (WGS) entry which is preliminary data.</text>
</comment>
<dbReference type="CDD" id="cd01610">
    <property type="entry name" value="PAP2_like"/>
    <property type="match status" value="1"/>
</dbReference>
<dbReference type="GO" id="GO:0047493">
    <property type="term" value="F:ceramide cholinephosphotransferase activity"/>
    <property type="evidence" value="ECO:0007669"/>
    <property type="project" value="TreeGrafter"/>
</dbReference>
<feature type="domain" description="Sphingomyelin synthase-like" evidence="11">
    <location>
        <begin position="310"/>
        <end position="382"/>
    </location>
</feature>
<evidence type="ECO:0000256" key="1">
    <source>
        <dbReference type="ARBA" id="ARBA00004141"/>
    </source>
</evidence>
<feature type="transmembrane region" description="Helical" evidence="10">
    <location>
        <begin position="337"/>
        <end position="356"/>
    </location>
</feature>
<keyword evidence="6 10" id="KW-1133">Transmembrane helix</keyword>
<dbReference type="GO" id="GO:0033188">
    <property type="term" value="F:sphingomyelin synthase activity"/>
    <property type="evidence" value="ECO:0007669"/>
    <property type="project" value="TreeGrafter"/>
</dbReference>
<proteinExistence type="inferred from homology"/>
<accession>A0A9P1IRA7</accession>
<keyword evidence="7" id="KW-0443">Lipid metabolism</keyword>
<evidence type="ECO:0000259" key="11">
    <source>
        <dbReference type="Pfam" id="PF14360"/>
    </source>
</evidence>
<evidence type="ECO:0000256" key="8">
    <source>
        <dbReference type="ARBA" id="ARBA00023136"/>
    </source>
</evidence>
<reference evidence="12" key="1">
    <citation type="submission" date="2022-11" db="EMBL/GenBank/DDBJ databases">
        <authorList>
            <person name="Kikuchi T."/>
        </authorList>
    </citation>
    <scope>NUCLEOTIDE SEQUENCE</scope>
    <source>
        <strain evidence="12">PS1010</strain>
    </source>
</reference>
<evidence type="ECO:0000256" key="6">
    <source>
        <dbReference type="ARBA" id="ARBA00022989"/>
    </source>
</evidence>
<dbReference type="OrthoDB" id="422827at2759"/>
<feature type="transmembrane region" description="Helical" evidence="10">
    <location>
        <begin position="168"/>
        <end position="190"/>
    </location>
</feature>
<organism evidence="12 13">
    <name type="scientific">Caenorhabditis angaria</name>
    <dbReference type="NCBI Taxonomy" id="860376"/>
    <lineage>
        <taxon>Eukaryota</taxon>
        <taxon>Metazoa</taxon>
        <taxon>Ecdysozoa</taxon>
        <taxon>Nematoda</taxon>
        <taxon>Chromadorea</taxon>
        <taxon>Rhabditida</taxon>
        <taxon>Rhabditina</taxon>
        <taxon>Rhabditomorpha</taxon>
        <taxon>Rhabditoidea</taxon>
        <taxon>Rhabditidae</taxon>
        <taxon>Peloderinae</taxon>
        <taxon>Caenorhabditis</taxon>
    </lineage>
</organism>
<evidence type="ECO:0000256" key="3">
    <source>
        <dbReference type="ARBA" id="ARBA00022679"/>
    </source>
</evidence>
<evidence type="ECO:0000313" key="13">
    <source>
        <dbReference type="Proteomes" id="UP001152747"/>
    </source>
</evidence>
<evidence type="ECO:0000256" key="9">
    <source>
        <dbReference type="SAM" id="MobiDB-lite"/>
    </source>
</evidence>
<dbReference type="Proteomes" id="UP001152747">
    <property type="component" value="Unassembled WGS sequence"/>
</dbReference>
<dbReference type="PANTHER" id="PTHR21290">
    <property type="entry name" value="SPHINGOMYELIN SYNTHETASE"/>
    <property type="match status" value="1"/>
</dbReference>
<dbReference type="GO" id="GO:0006686">
    <property type="term" value="P:sphingomyelin biosynthetic process"/>
    <property type="evidence" value="ECO:0007669"/>
    <property type="project" value="TreeGrafter"/>
</dbReference>
<feature type="region of interest" description="Disordered" evidence="9">
    <location>
        <begin position="1"/>
        <end position="99"/>
    </location>
</feature>
<feature type="region of interest" description="Disordered" evidence="9">
    <location>
        <begin position="111"/>
        <end position="160"/>
    </location>
</feature>
<gene>
    <name evidence="12" type="ORF">CAMP_LOCUS11384</name>
</gene>
<feature type="compositionally biased region" description="Polar residues" evidence="9">
    <location>
        <begin position="12"/>
        <end position="31"/>
    </location>
</feature>
<dbReference type="InterPro" id="IPR045221">
    <property type="entry name" value="Sphingomyelin_synth-like"/>
</dbReference>
<feature type="transmembrane region" description="Helical" evidence="10">
    <location>
        <begin position="242"/>
        <end position="263"/>
    </location>
</feature>
<dbReference type="PANTHER" id="PTHR21290:SF27">
    <property type="entry name" value="PHOSPHATIDYLCHOLINE:CERAMIDE CHOLINEPHOSPHOTRANSFERASE 1"/>
    <property type="match status" value="1"/>
</dbReference>
<comment type="similarity">
    <text evidence="2">Belongs to the sphingomyelin synthase family.</text>
</comment>
<dbReference type="GO" id="GO:0046513">
    <property type="term" value="P:ceramide biosynthetic process"/>
    <property type="evidence" value="ECO:0007669"/>
    <property type="project" value="TreeGrafter"/>
</dbReference>
<dbReference type="GO" id="GO:0005789">
    <property type="term" value="C:endoplasmic reticulum membrane"/>
    <property type="evidence" value="ECO:0007669"/>
    <property type="project" value="TreeGrafter"/>
</dbReference>
<keyword evidence="3" id="KW-0808">Transferase</keyword>
<dbReference type="EMBL" id="CANHGI010000004">
    <property type="protein sequence ID" value="CAI5448747.1"/>
    <property type="molecule type" value="Genomic_DNA"/>
</dbReference>